<dbReference type="Proteomes" id="UP000567293">
    <property type="component" value="Unassembled WGS sequence"/>
</dbReference>
<dbReference type="PROSITE" id="PS50850">
    <property type="entry name" value="MFS"/>
    <property type="match status" value="1"/>
</dbReference>
<comment type="caution">
    <text evidence="7">The sequence shown here is derived from an EMBL/GenBank/DDBJ whole genome shotgun (WGS) entry which is preliminary data.</text>
</comment>
<evidence type="ECO:0000256" key="2">
    <source>
        <dbReference type="ARBA" id="ARBA00022692"/>
    </source>
</evidence>
<keyword evidence="4 5" id="KW-0472">Membrane</keyword>
<dbReference type="Gene3D" id="1.20.1250.20">
    <property type="entry name" value="MFS general substrate transporter like domains"/>
    <property type="match status" value="2"/>
</dbReference>
<comment type="subcellular location">
    <subcellularLocation>
        <location evidence="1">Membrane</location>
        <topology evidence="1">Multi-pass membrane protein</topology>
    </subcellularLocation>
</comment>
<feature type="transmembrane region" description="Helical" evidence="5">
    <location>
        <begin position="165"/>
        <end position="184"/>
    </location>
</feature>
<name>A0A7V8NLE8_9BACT</name>
<evidence type="ECO:0000313" key="8">
    <source>
        <dbReference type="Proteomes" id="UP000567293"/>
    </source>
</evidence>
<feature type="transmembrane region" description="Helical" evidence="5">
    <location>
        <begin position="342"/>
        <end position="364"/>
    </location>
</feature>
<feature type="transmembrane region" description="Helical" evidence="5">
    <location>
        <begin position="213"/>
        <end position="230"/>
    </location>
</feature>
<feature type="transmembrane region" description="Helical" evidence="5">
    <location>
        <begin position="50"/>
        <end position="72"/>
    </location>
</feature>
<feature type="transmembrane region" description="Helical" evidence="5">
    <location>
        <begin position="250"/>
        <end position="274"/>
    </location>
</feature>
<feature type="transmembrane region" description="Helical" evidence="5">
    <location>
        <begin position="370"/>
        <end position="391"/>
    </location>
</feature>
<dbReference type="InterPro" id="IPR036259">
    <property type="entry name" value="MFS_trans_sf"/>
</dbReference>
<proteinExistence type="predicted"/>
<dbReference type="SUPFAM" id="SSF103473">
    <property type="entry name" value="MFS general substrate transporter"/>
    <property type="match status" value="1"/>
</dbReference>
<evidence type="ECO:0000256" key="4">
    <source>
        <dbReference type="ARBA" id="ARBA00023136"/>
    </source>
</evidence>
<dbReference type="PANTHER" id="PTHR11662">
    <property type="entry name" value="SOLUTE CARRIER FAMILY 17"/>
    <property type="match status" value="1"/>
</dbReference>
<dbReference type="InterPro" id="IPR020846">
    <property type="entry name" value="MFS_dom"/>
</dbReference>
<reference evidence="7" key="1">
    <citation type="submission" date="2020-06" db="EMBL/GenBank/DDBJ databases">
        <title>Legume-microbial interactions unlock mineral nutrients during tropical forest succession.</title>
        <authorList>
            <person name="Epihov D.Z."/>
        </authorList>
    </citation>
    <scope>NUCLEOTIDE SEQUENCE [LARGE SCALE GENOMIC DNA]</scope>
    <source>
        <strain evidence="7">Pan2503</strain>
    </source>
</reference>
<evidence type="ECO:0000313" key="7">
    <source>
        <dbReference type="EMBL" id="MBA0083456.1"/>
    </source>
</evidence>
<evidence type="ECO:0000256" key="1">
    <source>
        <dbReference type="ARBA" id="ARBA00004141"/>
    </source>
</evidence>
<feature type="domain" description="Major facilitator superfamily (MFS) profile" evidence="6">
    <location>
        <begin position="14"/>
        <end position="398"/>
    </location>
</feature>
<feature type="transmembrane region" description="Helical" evidence="5">
    <location>
        <begin position="286"/>
        <end position="304"/>
    </location>
</feature>
<accession>A0A7V8NLE8</accession>
<sequence>MTRSIDALRFRWLVLGVFVLSSAINYLDRQTLAMLAPVLRAEFRLSNTDYGLILAAFSVTYAVSAPFAGMLIDRVGLNRAASLAVGLWSCAGIATGFTSGLAGLVGCRAVLGSAEAAGIPSAGKAIHQYLRPAERALGNAVNQAGVSLGMILAPPVATYLAVRAGWRQAFVVTGILGLIWIPIWQWTSGRARVAPTTKLSSGAGAEMLADHRMWAFVTANALSMVGYSLWTNWTTLYLVEVHGLTLVQAAWYSWIPPVLAAVGGVSGGWLSLWLVARGLSALRARFRVCVAASVVSLATAAIPLAPGAAWAAAGISLSIFAVSAFSVNMYTMPLDAFGGQRAAFAVSILVASYGGVQAVVSPVFGRVIDLYGYAPLTAAAALTPLAACVVLRGTRSNR</sequence>
<evidence type="ECO:0000256" key="3">
    <source>
        <dbReference type="ARBA" id="ARBA00022989"/>
    </source>
</evidence>
<dbReference type="PANTHER" id="PTHR11662:SF285">
    <property type="entry name" value="HEXURONATE TRANSPORTER"/>
    <property type="match status" value="1"/>
</dbReference>
<feature type="transmembrane region" description="Helical" evidence="5">
    <location>
        <begin position="84"/>
        <end position="105"/>
    </location>
</feature>
<dbReference type="AlphaFoldDB" id="A0A7V8NLE8"/>
<evidence type="ECO:0000256" key="5">
    <source>
        <dbReference type="SAM" id="Phobius"/>
    </source>
</evidence>
<keyword evidence="3 5" id="KW-1133">Transmembrane helix</keyword>
<dbReference type="InterPro" id="IPR011701">
    <property type="entry name" value="MFS"/>
</dbReference>
<dbReference type="Pfam" id="PF07690">
    <property type="entry name" value="MFS_1"/>
    <property type="match status" value="1"/>
</dbReference>
<organism evidence="7 8">
    <name type="scientific">Candidatus Acidiferrum panamense</name>
    <dbReference type="NCBI Taxonomy" id="2741543"/>
    <lineage>
        <taxon>Bacteria</taxon>
        <taxon>Pseudomonadati</taxon>
        <taxon>Acidobacteriota</taxon>
        <taxon>Terriglobia</taxon>
        <taxon>Candidatus Acidiferrales</taxon>
        <taxon>Candidatus Acidiferrum</taxon>
    </lineage>
</organism>
<protein>
    <submittedName>
        <fullName evidence="7">MFS transporter</fullName>
    </submittedName>
</protein>
<dbReference type="GO" id="GO:0016020">
    <property type="term" value="C:membrane"/>
    <property type="evidence" value="ECO:0007669"/>
    <property type="project" value="UniProtKB-SubCell"/>
</dbReference>
<dbReference type="GO" id="GO:0015134">
    <property type="term" value="F:hexuronate transmembrane transporter activity"/>
    <property type="evidence" value="ECO:0007669"/>
    <property type="project" value="TreeGrafter"/>
</dbReference>
<feature type="transmembrane region" description="Helical" evidence="5">
    <location>
        <begin position="310"/>
        <end position="330"/>
    </location>
</feature>
<dbReference type="InterPro" id="IPR050382">
    <property type="entry name" value="MFS_Na/Anion_cotransporter"/>
</dbReference>
<keyword evidence="8" id="KW-1185">Reference proteome</keyword>
<evidence type="ECO:0000259" key="6">
    <source>
        <dbReference type="PROSITE" id="PS50850"/>
    </source>
</evidence>
<gene>
    <name evidence="7" type="ORF">HRJ53_00510</name>
</gene>
<dbReference type="EMBL" id="JACDQQ010000052">
    <property type="protein sequence ID" value="MBA0083456.1"/>
    <property type="molecule type" value="Genomic_DNA"/>
</dbReference>
<keyword evidence="2 5" id="KW-0812">Transmembrane</keyword>